<proteinExistence type="predicted"/>
<evidence type="ECO:0000313" key="2">
    <source>
        <dbReference type="WBParaSite" id="PS1159_v2.g15733.t1"/>
    </source>
</evidence>
<dbReference type="WBParaSite" id="PS1159_v2.g15733.t1">
    <property type="protein sequence ID" value="PS1159_v2.g15733.t1"/>
    <property type="gene ID" value="PS1159_v2.g15733"/>
</dbReference>
<dbReference type="Proteomes" id="UP000887580">
    <property type="component" value="Unplaced"/>
</dbReference>
<sequence length="117" mass="12578">MARCNTIGTWLKANKSVLLTSKNFFTEGINIAGLSNDRKLPGIDGRSAIDKEAQIGTNVKIVGSAIMKSAKIGNGAQIFNFVICQRVIIGEKCHIDASIIGNDQSIPDGTRLTNFIK</sequence>
<accession>A0AC35FBH8</accession>
<protein>
    <submittedName>
        <fullName evidence="2">Dynactin subunit 6</fullName>
    </submittedName>
</protein>
<organism evidence="1 2">
    <name type="scientific">Panagrolaimus sp. PS1159</name>
    <dbReference type="NCBI Taxonomy" id="55785"/>
    <lineage>
        <taxon>Eukaryota</taxon>
        <taxon>Metazoa</taxon>
        <taxon>Ecdysozoa</taxon>
        <taxon>Nematoda</taxon>
        <taxon>Chromadorea</taxon>
        <taxon>Rhabditida</taxon>
        <taxon>Tylenchina</taxon>
        <taxon>Panagrolaimomorpha</taxon>
        <taxon>Panagrolaimoidea</taxon>
        <taxon>Panagrolaimidae</taxon>
        <taxon>Panagrolaimus</taxon>
    </lineage>
</organism>
<name>A0AC35FBH8_9BILA</name>
<evidence type="ECO:0000313" key="1">
    <source>
        <dbReference type="Proteomes" id="UP000887580"/>
    </source>
</evidence>
<reference evidence="2" key="1">
    <citation type="submission" date="2022-11" db="UniProtKB">
        <authorList>
            <consortium name="WormBaseParasite"/>
        </authorList>
    </citation>
    <scope>IDENTIFICATION</scope>
</reference>